<feature type="transmembrane region" description="Helical" evidence="1">
    <location>
        <begin position="137"/>
        <end position="156"/>
    </location>
</feature>
<organism evidence="2 3">
    <name type="scientific">Posidoniimonas polymericola</name>
    <dbReference type="NCBI Taxonomy" id="2528002"/>
    <lineage>
        <taxon>Bacteria</taxon>
        <taxon>Pseudomonadati</taxon>
        <taxon>Planctomycetota</taxon>
        <taxon>Planctomycetia</taxon>
        <taxon>Pirellulales</taxon>
        <taxon>Lacipirellulaceae</taxon>
        <taxon>Posidoniimonas</taxon>
    </lineage>
</organism>
<name>A0A5C5YRE9_9BACT</name>
<sequence length="264" mass="28609">MAALAVVLLIDLVLAYYLQAGWRPHRIYGDIYGGLNILSGLAVGQACLAAVWLAFRRRPSVAAWVLPPIVLFAASWVRMQVGFFPEFTLLDYACRNLLQALVPLVVLWLLVRIPLWRRVSRESDHVGLQLGFSIKHMLFWMTSVAAMAALIGRATQQNGSPLAIMQWMGLIAPGLVAVPVVLIRQTPIPLLLRLPLHVAVGAGVGYGLAELAQNGLHTLLSIEFAAQAVVLALGVELGRVTLAAHATQSESEAESDAIGEDQQQ</sequence>
<accession>A0A5C5YRE9</accession>
<evidence type="ECO:0000256" key="1">
    <source>
        <dbReference type="SAM" id="Phobius"/>
    </source>
</evidence>
<keyword evidence="1" id="KW-0812">Transmembrane</keyword>
<protein>
    <submittedName>
        <fullName evidence="2">Uncharacterized protein</fullName>
    </submittedName>
</protein>
<dbReference type="OrthoDB" id="9832815at2"/>
<proteinExistence type="predicted"/>
<evidence type="ECO:0000313" key="2">
    <source>
        <dbReference type="EMBL" id="TWT77521.1"/>
    </source>
</evidence>
<feature type="transmembrane region" description="Helical" evidence="1">
    <location>
        <begin position="31"/>
        <end position="54"/>
    </location>
</feature>
<keyword evidence="1" id="KW-1133">Transmembrane helix</keyword>
<feature type="transmembrane region" description="Helical" evidence="1">
    <location>
        <begin position="61"/>
        <end position="77"/>
    </location>
</feature>
<dbReference type="RefSeq" id="WP_146586730.1">
    <property type="nucleotide sequence ID" value="NZ_SJPO01000004.1"/>
</dbReference>
<evidence type="ECO:0000313" key="3">
    <source>
        <dbReference type="Proteomes" id="UP000318478"/>
    </source>
</evidence>
<feature type="transmembrane region" description="Helical" evidence="1">
    <location>
        <begin position="190"/>
        <end position="209"/>
    </location>
</feature>
<reference evidence="2 3" key="1">
    <citation type="submission" date="2019-02" db="EMBL/GenBank/DDBJ databases">
        <title>Deep-cultivation of Planctomycetes and their phenomic and genomic characterization uncovers novel biology.</title>
        <authorList>
            <person name="Wiegand S."/>
            <person name="Jogler M."/>
            <person name="Boedeker C."/>
            <person name="Pinto D."/>
            <person name="Vollmers J."/>
            <person name="Rivas-Marin E."/>
            <person name="Kohn T."/>
            <person name="Peeters S.H."/>
            <person name="Heuer A."/>
            <person name="Rast P."/>
            <person name="Oberbeckmann S."/>
            <person name="Bunk B."/>
            <person name="Jeske O."/>
            <person name="Meyerdierks A."/>
            <person name="Storesund J.E."/>
            <person name="Kallscheuer N."/>
            <person name="Luecker S."/>
            <person name="Lage O.M."/>
            <person name="Pohl T."/>
            <person name="Merkel B.J."/>
            <person name="Hornburger P."/>
            <person name="Mueller R.-W."/>
            <person name="Bruemmer F."/>
            <person name="Labrenz M."/>
            <person name="Spormann A.M."/>
            <person name="Op Den Camp H."/>
            <person name="Overmann J."/>
            <person name="Amann R."/>
            <person name="Jetten M.S.M."/>
            <person name="Mascher T."/>
            <person name="Medema M.H."/>
            <person name="Devos D.P."/>
            <person name="Kaster A.-K."/>
            <person name="Ovreas L."/>
            <person name="Rohde M."/>
            <person name="Galperin M.Y."/>
            <person name="Jogler C."/>
        </authorList>
    </citation>
    <scope>NUCLEOTIDE SEQUENCE [LARGE SCALE GENOMIC DNA]</scope>
    <source>
        <strain evidence="2 3">Pla123a</strain>
    </source>
</reference>
<dbReference type="AlphaFoldDB" id="A0A5C5YRE9"/>
<gene>
    <name evidence="2" type="ORF">Pla123a_21820</name>
</gene>
<comment type="caution">
    <text evidence="2">The sequence shown here is derived from an EMBL/GenBank/DDBJ whole genome shotgun (WGS) entry which is preliminary data.</text>
</comment>
<keyword evidence="1" id="KW-0472">Membrane</keyword>
<dbReference type="Proteomes" id="UP000318478">
    <property type="component" value="Unassembled WGS sequence"/>
</dbReference>
<feature type="transmembrane region" description="Helical" evidence="1">
    <location>
        <begin position="162"/>
        <end position="183"/>
    </location>
</feature>
<feature type="transmembrane region" description="Helical" evidence="1">
    <location>
        <begin position="97"/>
        <end position="116"/>
    </location>
</feature>
<keyword evidence="3" id="KW-1185">Reference proteome</keyword>
<dbReference type="EMBL" id="SJPO01000004">
    <property type="protein sequence ID" value="TWT77521.1"/>
    <property type="molecule type" value="Genomic_DNA"/>
</dbReference>